<evidence type="ECO:0000256" key="1">
    <source>
        <dbReference type="ARBA" id="ARBA00004141"/>
    </source>
</evidence>
<dbReference type="PIRSF" id="PIRSF006648">
    <property type="entry name" value="DrrB"/>
    <property type="match status" value="1"/>
</dbReference>
<evidence type="ECO:0000256" key="3">
    <source>
        <dbReference type="ARBA" id="ARBA00022989"/>
    </source>
</evidence>
<feature type="transmembrane region" description="Helical" evidence="6">
    <location>
        <begin position="145"/>
        <end position="167"/>
    </location>
</feature>
<keyword evidence="2 6" id="KW-0812">Transmembrane</keyword>
<dbReference type="Proteomes" id="UP000638648">
    <property type="component" value="Unassembled WGS sequence"/>
</dbReference>
<name>A0A927N2X3_9ACTN</name>
<feature type="transmembrane region" description="Helical" evidence="6">
    <location>
        <begin position="30"/>
        <end position="50"/>
    </location>
</feature>
<evidence type="ECO:0000259" key="7">
    <source>
        <dbReference type="PROSITE" id="PS51012"/>
    </source>
</evidence>
<feature type="transmembrane region" description="Helical" evidence="6">
    <location>
        <begin position="174"/>
        <end position="194"/>
    </location>
</feature>
<dbReference type="RefSeq" id="WP_337918221.1">
    <property type="nucleotide sequence ID" value="NZ_BAABJL010000042.1"/>
</dbReference>
<dbReference type="GO" id="GO:0046677">
    <property type="term" value="P:response to antibiotic"/>
    <property type="evidence" value="ECO:0007669"/>
    <property type="project" value="UniProtKB-KW"/>
</dbReference>
<dbReference type="GO" id="GO:0140359">
    <property type="term" value="F:ABC-type transporter activity"/>
    <property type="evidence" value="ECO:0007669"/>
    <property type="project" value="InterPro"/>
</dbReference>
<dbReference type="PANTHER" id="PTHR43229:SF2">
    <property type="entry name" value="NODULATION PROTEIN J"/>
    <property type="match status" value="1"/>
</dbReference>
<keyword evidence="6" id="KW-0813">Transport</keyword>
<dbReference type="Pfam" id="PF01061">
    <property type="entry name" value="ABC2_membrane"/>
    <property type="match status" value="1"/>
</dbReference>
<evidence type="ECO:0000256" key="5">
    <source>
        <dbReference type="ARBA" id="ARBA00023251"/>
    </source>
</evidence>
<dbReference type="GO" id="GO:0043190">
    <property type="term" value="C:ATP-binding cassette (ABC) transporter complex"/>
    <property type="evidence" value="ECO:0007669"/>
    <property type="project" value="InterPro"/>
</dbReference>
<dbReference type="PRINTS" id="PR00164">
    <property type="entry name" value="ABC2TRNSPORT"/>
</dbReference>
<keyword evidence="5" id="KW-0046">Antibiotic resistance</keyword>
<dbReference type="InterPro" id="IPR047817">
    <property type="entry name" value="ABC2_TM_bact-type"/>
</dbReference>
<sequence>MISVETARRAFAYWMASYRRTWRGSVVSSFLVPFLYLAALGIGLGAFVDAGGGTRALGGLTYLEYIGPGLLAATALQTAAFESSYPVMGGWKWFKVYFAMLATPLGVRDVLAGHLLFVAFRVTTTCLVYLVVLTVFGAVVSPWGVLAVVAGLLTGLAVAAPTFALAVSSDRDTVFALYFRFAILPMFLFSGAFFPVTELPEAARPVAYATPLWHGVELARTFAQGVPSWGWVAAHVGYLVLWIAFGVWWAGGAFRRRLLT</sequence>
<comment type="caution">
    <text evidence="8">The sequence shown here is derived from an EMBL/GenBank/DDBJ whole genome shotgun (WGS) entry which is preliminary data.</text>
</comment>
<evidence type="ECO:0000313" key="9">
    <source>
        <dbReference type="Proteomes" id="UP000638648"/>
    </source>
</evidence>
<dbReference type="InterPro" id="IPR013525">
    <property type="entry name" value="ABC2_TM"/>
</dbReference>
<organism evidence="8 9">
    <name type="scientific">Actinopolymorpha pittospori</name>
    <dbReference type="NCBI Taxonomy" id="648752"/>
    <lineage>
        <taxon>Bacteria</taxon>
        <taxon>Bacillati</taxon>
        <taxon>Actinomycetota</taxon>
        <taxon>Actinomycetes</taxon>
        <taxon>Propionibacteriales</taxon>
        <taxon>Actinopolymorphaceae</taxon>
        <taxon>Actinopolymorpha</taxon>
    </lineage>
</organism>
<evidence type="ECO:0000256" key="2">
    <source>
        <dbReference type="ARBA" id="ARBA00022692"/>
    </source>
</evidence>
<feature type="transmembrane region" description="Helical" evidence="6">
    <location>
        <begin position="229"/>
        <end position="250"/>
    </location>
</feature>
<keyword evidence="6" id="KW-1003">Cell membrane</keyword>
<dbReference type="PANTHER" id="PTHR43229">
    <property type="entry name" value="NODULATION PROTEIN J"/>
    <property type="match status" value="1"/>
</dbReference>
<comment type="similarity">
    <text evidence="6">Belongs to the ABC-2 integral membrane protein family.</text>
</comment>
<evidence type="ECO:0000256" key="4">
    <source>
        <dbReference type="ARBA" id="ARBA00023136"/>
    </source>
</evidence>
<dbReference type="AlphaFoldDB" id="A0A927N2X3"/>
<keyword evidence="4 6" id="KW-0472">Membrane</keyword>
<dbReference type="PROSITE" id="PS51012">
    <property type="entry name" value="ABC_TM2"/>
    <property type="match status" value="1"/>
</dbReference>
<gene>
    <name evidence="8" type="ORF">HEB94_008002</name>
</gene>
<proteinExistence type="inferred from homology"/>
<feature type="transmembrane region" description="Helical" evidence="6">
    <location>
        <begin position="118"/>
        <end position="139"/>
    </location>
</feature>
<keyword evidence="3 6" id="KW-1133">Transmembrane helix</keyword>
<evidence type="ECO:0000256" key="6">
    <source>
        <dbReference type="RuleBase" id="RU361157"/>
    </source>
</evidence>
<feature type="domain" description="ABC transmembrane type-2" evidence="7">
    <location>
        <begin position="24"/>
        <end position="257"/>
    </location>
</feature>
<protein>
    <recommendedName>
        <fullName evidence="6">Transport permease protein</fullName>
    </recommendedName>
</protein>
<dbReference type="InterPro" id="IPR051784">
    <property type="entry name" value="Nod_factor_ABC_transporter"/>
</dbReference>
<reference evidence="8" key="1">
    <citation type="submission" date="2020-10" db="EMBL/GenBank/DDBJ databases">
        <title>Sequencing the genomes of 1000 actinobacteria strains.</title>
        <authorList>
            <person name="Klenk H.-P."/>
        </authorList>
    </citation>
    <scope>NUCLEOTIDE SEQUENCE</scope>
    <source>
        <strain evidence="8">DSM 45354</strain>
    </source>
</reference>
<comment type="subcellular location">
    <subcellularLocation>
        <location evidence="6">Cell membrane</location>
        <topology evidence="6">Multi-pass membrane protein</topology>
    </subcellularLocation>
    <subcellularLocation>
        <location evidence="1">Membrane</location>
        <topology evidence="1">Multi-pass membrane protein</topology>
    </subcellularLocation>
</comment>
<dbReference type="EMBL" id="JADBEM010000001">
    <property type="protein sequence ID" value="MBE1611154.1"/>
    <property type="molecule type" value="Genomic_DNA"/>
</dbReference>
<feature type="transmembrane region" description="Helical" evidence="6">
    <location>
        <begin position="62"/>
        <end position="81"/>
    </location>
</feature>
<dbReference type="InterPro" id="IPR000412">
    <property type="entry name" value="ABC_2_transport"/>
</dbReference>
<evidence type="ECO:0000313" key="8">
    <source>
        <dbReference type="EMBL" id="MBE1611154.1"/>
    </source>
</evidence>
<accession>A0A927N2X3</accession>
<keyword evidence="9" id="KW-1185">Reference proteome</keyword>